<feature type="domain" description="ZC3H15/TMA46 family C-terminal" evidence="2">
    <location>
        <begin position="27"/>
        <end position="92"/>
    </location>
</feature>
<dbReference type="InterPro" id="IPR032378">
    <property type="entry name" value="ZC3H15/TMA46_C"/>
</dbReference>
<reference evidence="3 4" key="1">
    <citation type="submission" date="2024-01" db="EMBL/GenBank/DDBJ databases">
        <title>The genomes of 5 underutilized Papilionoideae crops provide insights into root nodulation and disease resistance.</title>
        <authorList>
            <person name="Yuan L."/>
        </authorList>
    </citation>
    <scope>NUCLEOTIDE SEQUENCE [LARGE SCALE GENOMIC DNA]</scope>
    <source>
        <strain evidence="3">LY-2023</strain>
        <tissue evidence="3">Leaf</tissue>
    </source>
</reference>
<evidence type="ECO:0000259" key="2">
    <source>
        <dbReference type="Pfam" id="PF16543"/>
    </source>
</evidence>
<organism evidence="3 4">
    <name type="scientific">Clitoria ternatea</name>
    <name type="common">Butterfly pea</name>
    <dbReference type="NCBI Taxonomy" id="43366"/>
    <lineage>
        <taxon>Eukaryota</taxon>
        <taxon>Viridiplantae</taxon>
        <taxon>Streptophyta</taxon>
        <taxon>Embryophyta</taxon>
        <taxon>Tracheophyta</taxon>
        <taxon>Spermatophyta</taxon>
        <taxon>Magnoliopsida</taxon>
        <taxon>eudicotyledons</taxon>
        <taxon>Gunneridae</taxon>
        <taxon>Pentapetalae</taxon>
        <taxon>rosids</taxon>
        <taxon>fabids</taxon>
        <taxon>Fabales</taxon>
        <taxon>Fabaceae</taxon>
        <taxon>Papilionoideae</taxon>
        <taxon>50 kb inversion clade</taxon>
        <taxon>NPAAA clade</taxon>
        <taxon>indigoferoid/millettioid clade</taxon>
        <taxon>Phaseoleae</taxon>
        <taxon>Clitoria</taxon>
    </lineage>
</organism>
<evidence type="ECO:0000313" key="3">
    <source>
        <dbReference type="EMBL" id="KAK7301261.1"/>
    </source>
</evidence>
<feature type="compositionally biased region" description="Basic and acidic residues" evidence="1">
    <location>
        <begin position="22"/>
        <end position="34"/>
    </location>
</feature>
<keyword evidence="4" id="KW-1185">Reference proteome</keyword>
<proteinExistence type="predicted"/>
<feature type="region of interest" description="Disordered" evidence="1">
    <location>
        <begin position="15"/>
        <end position="49"/>
    </location>
</feature>
<evidence type="ECO:0000256" key="1">
    <source>
        <dbReference type="SAM" id="MobiDB-lite"/>
    </source>
</evidence>
<dbReference type="Pfam" id="PF16543">
    <property type="entry name" value="DFRP_C"/>
    <property type="match status" value="1"/>
</dbReference>
<name>A0AAN9JNB3_CLITE</name>
<comment type="caution">
    <text evidence="3">The sequence shown here is derived from an EMBL/GenBank/DDBJ whole genome shotgun (WGS) entry which is preliminary data.</text>
</comment>
<dbReference type="AlphaFoldDB" id="A0AAN9JNB3"/>
<protein>
    <recommendedName>
        <fullName evidence="2">ZC3H15/TMA46 family C-terminal domain-containing protein</fullName>
    </recommendedName>
</protein>
<accession>A0AAN9JNB3</accession>
<dbReference type="Proteomes" id="UP001359559">
    <property type="component" value="Unassembled WGS sequence"/>
</dbReference>
<dbReference type="EMBL" id="JAYKXN010000003">
    <property type="protein sequence ID" value="KAK7301261.1"/>
    <property type="molecule type" value="Genomic_DNA"/>
</dbReference>
<sequence length="133" mass="15022">MQGLLLRVSGGFVDNETMGAETELHEKLEEERPRPTLTPEQFLSWKRQKDAAASARKAEISQKRAEDIAAGTVQMNGRELFMHEPWVFDNSQTVGYNKDIDEPPRPPPELSTELVLSMDASSLDSVHDFEHDL</sequence>
<gene>
    <name evidence="3" type="ORF">RJT34_12122</name>
</gene>
<evidence type="ECO:0000313" key="4">
    <source>
        <dbReference type="Proteomes" id="UP001359559"/>
    </source>
</evidence>